<dbReference type="AlphaFoldDB" id="A0A6C0AHS7"/>
<evidence type="ECO:0000259" key="2">
    <source>
        <dbReference type="Pfam" id="PF00892"/>
    </source>
</evidence>
<feature type="transmembrane region" description="Helical" evidence="1">
    <location>
        <begin position="212"/>
        <end position="230"/>
    </location>
</feature>
<dbReference type="Pfam" id="PF00892">
    <property type="entry name" value="EamA"/>
    <property type="match status" value="1"/>
</dbReference>
<accession>A0A6C0AHS7</accession>
<evidence type="ECO:0000313" key="3">
    <source>
        <dbReference type="EMBL" id="QHS78901.1"/>
    </source>
</evidence>
<feature type="transmembrane region" description="Helical" evidence="1">
    <location>
        <begin position="93"/>
        <end position="119"/>
    </location>
</feature>
<dbReference type="EMBL" id="MN740625">
    <property type="protein sequence ID" value="QHS78901.1"/>
    <property type="molecule type" value="Genomic_DNA"/>
</dbReference>
<dbReference type="SUPFAM" id="SSF103481">
    <property type="entry name" value="Multidrug resistance efflux transporter EmrE"/>
    <property type="match status" value="1"/>
</dbReference>
<dbReference type="InterPro" id="IPR037185">
    <property type="entry name" value="EmrE-like"/>
</dbReference>
<protein>
    <recommendedName>
        <fullName evidence="2">EamA domain-containing protein</fullName>
    </recommendedName>
</protein>
<keyword evidence="1" id="KW-1133">Transmembrane helix</keyword>
<dbReference type="InterPro" id="IPR000620">
    <property type="entry name" value="EamA_dom"/>
</dbReference>
<name>A0A6C0AHS7_9ZZZZ</name>
<feature type="transmembrane region" description="Helical" evidence="1">
    <location>
        <begin position="31"/>
        <end position="49"/>
    </location>
</feature>
<reference evidence="3" key="1">
    <citation type="journal article" date="2020" name="Nature">
        <title>Giant virus diversity and host interactions through global metagenomics.</title>
        <authorList>
            <person name="Schulz F."/>
            <person name="Roux S."/>
            <person name="Paez-Espino D."/>
            <person name="Jungbluth S."/>
            <person name="Walsh D.A."/>
            <person name="Denef V.J."/>
            <person name="McMahon K.D."/>
            <person name="Konstantinidis K.T."/>
            <person name="Eloe-Fadrosh E.A."/>
            <person name="Kyrpides N.C."/>
            <person name="Woyke T."/>
        </authorList>
    </citation>
    <scope>NUCLEOTIDE SEQUENCE</scope>
    <source>
        <strain evidence="3">GVMAG-S-1035118-87</strain>
    </source>
</reference>
<organism evidence="3">
    <name type="scientific">viral metagenome</name>
    <dbReference type="NCBI Taxonomy" id="1070528"/>
    <lineage>
        <taxon>unclassified sequences</taxon>
        <taxon>metagenomes</taxon>
        <taxon>organismal metagenomes</taxon>
    </lineage>
</organism>
<dbReference type="GO" id="GO:0016020">
    <property type="term" value="C:membrane"/>
    <property type="evidence" value="ECO:0007669"/>
    <property type="project" value="InterPro"/>
</dbReference>
<sequence length="259" mass="29751">MEIAGKIVAESLTSLYPVFVKNIGLPLSIQLWSRCFTYVAISLLFIKYTSLWKQVFSKMGLLLSLITMIHIYTSYQGFLLLESGTAYSLFYLYPLWIALFSGEFHPVMLVAMMGVFLLAETFQVSSGFGLSMILLAGLTEAMIYFVVREIRASNWHHIFISYIWGAVFLTGYYWKDLHFEKTLSISLLLNGIIGTAGYWLRFYSMGKLSPLLYALLSYVGIVMSFVYGWWFNQEKITRYKLIGVICIVIPNVYLILNKH</sequence>
<feature type="transmembrane region" description="Helical" evidence="1">
    <location>
        <begin position="181"/>
        <end position="200"/>
    </location>
</feature>
<feature type="transmembrane region" description="Helical" evidence="1">
    <location>
        <begin position="61"/>
        <end position="81"/>
    </location>
</feature>
<evidence type="ECO:0000256" key="1">
    <source>
        <dbReference type="SAM" id="Phobius"/>
    </source>
</evidence>
<feature type="transmembrane region" description="Helical" evidence="1">
    <location>
        <begin position="125"/>
        <end position="147"/>
    </location>
</feature>
<keyword evidence="1" id="KW-0812">Transmembrane</keyword>
<keyword evidence="1" id="KW-0472">Membrane</keyword>
<proteinExistence type="predicted"/>
<feature type="transmembrane region" description="Helical" evidence="1">
    <location>
        <begin position="236"/>
        <end position="256"/>
    </location>
</feature>
<feature type="transmembrane region" description="Helical" evidence="1">
    <location>
        <begin position="159"/>
        <end position="175"/>
    </location>
</feature>
<feature type="domain" description="EamA" evidence="2">
    <location>
        <begin position="128"/>
        <end position="249"/>
    </location>
</feature>